<dbReference type="STRING" id="349095.SAMN05660299_00171"/>
<keyword evidence="1" id="KW-1133">Transmembrane helix</keyword>
<dbReference type="Proteomes" id="UP000199309">
    <property type="component" value="Unassembled WGS sequence"/>
</dbReference>
<protein>
    <submittedName>
        <fullName evidence="2">Uncharacterized protein</fullName>
    </submittedName>
</protein>
<accession>A0A1G9QAL3</accession>
<evidence type="ECO:0000256" key="1">
    <source>
        <dbReference type="SAM" id="Phobius"/>
    </source>
</evidence>
<sequence length="199" mass="22197">MLNFIKKHKKIIVCVVCAVVVAVLLGIGLYFYLHHEKTVQEAPKVMKYPDTTNPGKLKNTLDVDDGTANQLVKQIEYIHDGEIPPETIYYVTAPTLKKAANDTADDIKTTMDTGKNTKNLPTAAVEKTDRTVVTANTEQQQVDVYKINLRNNHKLKGGVLYHDNGLSVGAGYQAGKWESMAYAGHGKPDYAVNYTWKEW</sequence>
<keyword evidence="1" id="KW-0472">Membrane</keyword>
<keyword evidence="1" id="KW-0812">Transmembrane</keyword>
<feature type="transmembrane region" description="Helical" evidence="1">
    <location>
        <begin position="12"/>
        <end position="33"/>
    </location>
</feature>
<name>A0A1G9QAL3_9FIRM</name>
<evidence type="ECO:0000313" key="3">
    <source>
        <dbReference type="Proteomes" id="UP000199309"/>
    </source>
</evidence>
<organism evidence="2 3">
    <name type="scientific">Megasphaera paucivorans</name>
    <dbReference type="NCBI Taxonomy" id="349095"/>
    <lineage>
        <taxon>Bacteria</taxon>
        <taxon>Bacillati</taxon>
        <taxon>Bacillota</taxon>
        <taxon>Negativicutes</taxon>
        <taxon>Veillonellales</taxon>
        <taxon>Veillonellaceae</taxon>
        <taxon>Megasphaera</taxon>
    </lineage>
</organism>
<dbReference type="OrthoDB" id="1665626at2"/>
<keyword evidence="3" id="KW-1185">Reference proteome</keyword>
<dbReference type="AlphaFoldDB" id="A0A1G9QAL3"/>
<reference evidence="2 3" key="1">
    <citation type="submission" date="2016-10" db="EMBL/GenBank/DDBJ databases">
        <authorList>
            <person name="de Groot N.N."/>
        </authorList>
    </citation>
    <scope>NUCLEOTIDE SEQUENCE [LARGE SCALE GENOMIC DNA]</scope>
    <source>
        <strain evidence="2 3">DSM 16981</strain>
    </source>
</reference>
<dbReference type="RefSeq" id="WP_091647340.1">
    <property type="nucleotide sequence ID" value="NZ_FNHQ01000001.1"/>
</dbReference>
<evidence type="ECO:0000313" key="2">
    <source>
        <dbReference type="EMBL" id="SDM08108.1"/>
    </source>
</evidence>
<dbReference type="EMBL" id="FNHQ01000001">
    <property type="protein sequence ID" value="SDM08108.1"/>
    <property type="molecule type" value="Genomic_DNA"/>
</dbReference>
<gene>
    <name evidence="2" type="ORF">SAMN05660299_00171</name>
</gene>
<proteinExistence type="predicted"/>